<name>A0ABW4A2K9_9ACTN</name>
<protein>
    <submittedName>
        <fullName evidence="2">Uncharacterized protein</fullName>
    </submittedName>
</protein>
<dbReference type="Proteomes" id="UP001597183">
    <property type="component" value="Unassembled WGS sequence"/>
</dbReference>
<gene>
    <name evidence="2" type="ORF">ACFQ5G_05285</name>
</gene>
<keyword evidence="1" id="KW-0732">Signal</keyword>
<evidence type="ECO:0000313" key="2">
    <source>
        <dbReference type="EMBL" id="MFD1364754.1"/>
    </source>
</evidence>
<evidence type="ECO:0000313" key="3">
    <source>
        <dbReference type="Proteomes" id="UP001597183"/>
    </source>
</evidence>
<dbReference type="EMBL" id="JBHTMK010000005">
    <property type="protein sequence ID" value="MFD1364754.1"/>
    <property type="molecule type" value="Genomic_DNA"/>
</dbReference>
<reference evidence="3" key="1">
    <citation type="journal article" date="2019" name="Int. J. Syst. Evol. Microbiol.">
        <title>The Global Catalogue of Microorganisms (GCM) 10K type strain sequencing project: providing services to taxonomists for standard genome sequencing and annotation.</title>
        <authorList>
            <consortium name="The Broad Institute Genomics Platform"/>
            <consortium name="The Broad Institute Genome Sequencing Center for Infectious Disease"/>
            <person name="Wu L."/>
            <person name="Ma J."/>
        </authorList>
    </citation>
    <scope>NUCLEOTIDE SEQUENCE [LARGE SCALE GENOMIC DNA]</scope>
    <source>
        <strain evidence="3">CCM 7526</strain>
    </source>
</reference>
<organism evidence="2 3">
    <name type="scientific">Actinoplanes sichuanensis</name>
    <dbReference type="NCBI Taxonomy" id="512349"/>
    <lineage>
        <taxon>Bacteria</taxon>
        <taxon>Bacillati</taxon>
        <taxon>Actinomycetota</taxon>
        <taxon>Actinomycetes</taxon>
        <taxon>Micromonosporales</taxon>
        <taxon>Micromonosporaceae</taxon>
        <taxon>Actinoplanes</taxon>
    </lineage>
</organism>
<dbReference type="RefSeq" id="WP_378078365.1">
    <property type="nucleotide sequence ID" value="NZ_AP028461.1"/>
</dbReference>
<sequence length="208" mass="22519">MMRLLRTLAALAATGALVFTGAAPAAAASDLPNFQIGIQLIDNGYEIGQMQMTPFATFGGGCSDWAGDPNAFDPDGARVLLMPAPRGRLGDRDIRLGIQVQDRNGSETGPVQWTAWASQGGSMSPDAFDTNYFDPDRVRVCLETRTMPAAIDLYDLRVSIKTVDLGGRDQNGYRQYTPWLYDGGGFSPWAYDSNAFDPDGFSNGLEVY</sequence>
<keyword evidence="3" id="KW-1185">Reference proteome</keyword>
<comment type="caution">
    <text evidence="2">The sequence shown here is derived from an EMBL/GenBank/DDBJ whole genome shotgun (WGS) entry which is preliminary data.</text>
</comment>
<feature type="chain" id="PRO_5045536584" evidence="1">
    <location>
        <begin position="28"/>
        <end position="208"/>
    </location>
</feature>
<evidence type="ECO:0000256" key="1">
    <source>
        <dbReference type="SAM" id="SignalP"/>
    </source>
</evidence>
<feature type="signal peptide" evidence="1">
    <location>
        <begin position="1"/>
        <end position="27"/>
    </location>
</feature>
<proteinExistence type="predicted"/>
<accession>A0ABW4A2K9</accession>